<dbReference type="Pfam" id="PF13238">
    <property type="entry name" value="AAA_18"/>
    <property type="match status" value="1"/>
</dbReference>
<evidence type="ECO:0008006" key="3">
    <source>
        <dbReference type="Google" id="ProtNLM"/>
    </source>
</evidence>
<keyword evidence="2" id="KW-1185">Reference proteome</keyword>
<protein>
    <recommendedName>
        <fullName evidence="3">Phosphoribulokinase/uridine kinase domain-containing protein</fullName>
    </recommendedName>
</protein>
<dbReference type="Proteomes" id="UP000004318">
    <property type="component" value="Unassembled WGS sequence"/>
</dbReference>
<proteinExistence type="predicted"/>
<dbReference type="AlphaFoldDB" id="A3TYF8"/>
<dbReference type="InterPro" id="IPR027417">
    <property type="entry name" value="P-loop_NTPase"/>
</dbReference>
<dbReference type="EMBL" id="AAMO01000005">
    <property type="protein sequence ID" value="EAQ03192.1"/>
    <property type="molecule type" value="Genomic_DNA"/>
</dbReference>
<dbReference type="PANTHER" id="PTHR10285">
    <property type="entry name" value="URIDINE KINASE"/>
    <property type="match status" value="1"/>
</dbReference>
<name>A3TYF8_PSEBH</name>
<dbReference type="RefSeq" id="WP_009806946.1">
    <property type="nucleotide sequence ID" value="NZ_CH724131.1"/>
</dbReference>
<dbReference type="eggNOG" id="COG0572">
    <property type="taxonomic scope" value="Bacteria"/>
</dbReference>
<evidence type="ECO:0000313" key="2">
    <source>
        <dbReference type="Proteomes" id="UP000004318"/>
    </source>
</evidence>
<dbReference type="Gene3D" id="3.40.50.300">
    <property type="entry name" value="P-loop containing nucleotide triphosphate hydrolases"/>
    <property type="match status" value="1"/>
</dbReference>
<dbReference type="HOGENOM" id="CLU_067202_2_1_5"/>
<dbReference type="STRING" id="252305.OB2597_13648"/>
<sequence length="201" mass="22873">MQTSEPDLSERLSNLPRRSIVAIAGAPGSGKSTLAERLVEEQESAALLPMDGFHFDDTVLRDRDRLLFKGAQDTFDVGGLRSVLQRLRQEETEVAVPVFDRDLEISRGSARVISRRSRLVVVEGNYLLLDRTPWQSLRPYFDLTVMIEVPEDERRRRLTERWRHHALSPAQIAHKLDAVDLPNGRMVYSESSTPDLVLRQG</sequence>
<gene>
    <name evidence="1" type="ORF">OB2597_13648</name>
</gene>
<organism evidence="1 2">
    <name type="scientific">Pseudooceanicola batsensis (strain ATCC BAA-863 / DSM 15984 / KCTC 12145 / HTCC2597)</name>
    <name type="common">Oceanicola batsensis</name>
    <dbReference type="NCBI Taxonomy" id="252305"/>
    <lineage>
        <taxon>Bacteria</taxon>
        <taxon>Pseudomonadati</taxon>
        <taxon>Pseudomonadota</taxon>
        <taxon>Alphaproteobacteria</taxon>
        <taxon>Rhodobacterales</taxon>
        <taxon>Paracoccaceae</taxon>
        <taxon>Pseudooceanicola</taxon>
    </lineage>
</organism>
<accession>A3TYF8</accession>
<reference evidence="1 2" key="1">
    <citation type="journal article" date="2010" name="J. Bacteriol.">
        <title>Genome sequences of Oceanicola granulosus HTCC2516(T) and Oceanicola batsensis HTCC2597(TDelta).</title>
        <authorList>
            <person name="Thrash J.C."/>
            <person name="Cho J.C."/>
            <person name="Vergin K.L."/>
            <person name="Giovannoni S.J."/>
        </authorList>
    </citation>
    <scope>NUCLEOTIDE SEQUENCE [LARGE SCALE GENOMIC DNA]</scope>
    <source>
        <strain evidence="2">ATCC BAA-863 / DSM 15984 / KCTC 12145 / HTCC2597</strain>
    </source>
</reference>
<comment type="caution">
    <text evidence="1">The sequence shown here is derived from an EMBL/GenBank/DDBJ whole genome shotgun (WGS) entry which is preliminary data.</text>
</comment>
<dbReference type="SUPFAM" id="SSF52540">
    <property type="entry name" value="P-loop containing nucleoside triphosphate hydrolases"/>
    <property type="match status" value="1"/>
</dbReference>
<evidence type="ECO:0000313" key="1">
    <source>
        <dbReference type="EMBL" id="EAQ03192.1"/>
    </source>
</evidence>